<gene>
    <name evidence="8" type="ORF">JL107_06815</name>
</gene>
<dbReference type="InterPro" id="IPR002328">
    <property type="entry name" value="ADH_Zn_CS"/>
</dbReference>
<dbReference type="InterPro" id="IPR050129">
    <property type="entry name" value="Zn_alcohol_dh"/>
</dbReference>
<feature type="domain" description="Alcohol dehydrogenase-like C-terminal" evidence="6">
    <location>
        <begin position="170"/>
        <end position="288"/>
    </location>
</feature>
<dbReference type="EMBL" id="JAERWL010000006">
    <property type="protein sequence ID" value="MBM9476151.1"/>
    <property type="molecule type" value="Genomic_DNA"/>
</dbReference>
<dbReference type="GO" id="GO:0008270">
    <property type="term" value="F:zinc ion binding"/>
    <property type="evidence" value="ECO:0007669"/>
    <property type="project" value="InterPro"/>
</dbReference>
<dbReference type="AlphaFoldDB" id="A0A938YEF3"/>
<keyword evidence="2 5" id="KW-0479">Metal-binding</keyword>
<dbReference type="InterPro" id="IPR011032">
    <property type="entry name" value="GroES-like_sf"/>
</dbReference>
<comment type="cofactor">
    <cofactor evidence="1 5">
        <name>Zn(2+)</name>
        <dbReference type="ChEBI" id="CHEBI:29105"/>
    </cofactor>
</comment>
<organism evidence="8 9">
    <name type="scientific">Nakamurella flavida</name>
    <dbReference type="NCBI Taxonomy" id="363630"/>
    <lineage>
        <taxon>Bacteria</taxon>
        <taxon>Bacillati</taxon>
        <taxon>Actinomycetota</taxon>
        <taxon>Actinomycetes</taxon>
        <taxon>Nakamurellales</taxon>
        <taxon>Nakamurellaceae</taxon>
        <taxon>Nakamurella</taxon>
    </lineage>
</organism>
<evidence type="ECO:0000256" key="5">
    <source>
        <dbReference type="RuleBase" id="RU361277"/>
    </source>
</evidence>
<dbReference type="SUPFAM" id="SSF51735">
    <property type="entry name" value="NAD(P)-binding Rossmann-fold domains"/>
    <property type="match status" value="1"/>
</dbReference>
<dbReference type="PANTHER" id="PTHR43401">
    <property type="entry name" value="L-THREONINE 3-DEHYDROGENASE"/>
    <property type="match status" value="1"/>
</dbReference>
<keyword evidence="9" id="KW-1185">Reference proteome</keyword>
<comment type="similarity">
    <text evidence="5">Belongs to the zinc-containing alcohol dehydrogenase family.</text>
</comment>
<evidence type="ECO:0000256" key="3">
    <source>
        <dbReference type="ARBA" id="ARBA00022833"/>
    </source>
</evidence>
<keyword evidence="3 5" id="KW-0862">Zinc</keyword>
<dbReference type="PROSITE" id="PS00059">
    <property type="entry name" value="ADH_ZINC"/>
    <property type="match status" value="1"/>
</dbReference>
<name>A0A938YEF3_9ACTN</name>
<dbReference type="Gene3D" id="3.40.50.720">
    <property type="entry name" value="NAD(P)-binding Rossmann-like Domain"/>
    <property type="match status" value="1"/>
</dbReference>
<dbReference type="SUPFAM" id="SSF50129">
    <property type="entry name" value="GroES-like"/>
    <property type="match status" value="1"/>
</dbReference>
<proteinExistence type="inferred from homology"/>
<dbReference type="Pfam" id="PF00107">
    <property type="entry name" value="ADH_zinc_N"/>
    <property type="match status" value="1"/>
</dbReference>
<dbReference type="InterPro" id="IPR013154">
    <property type="entry name" value="ADH-like_N"/>
</dbReference>
<dbReference type="Pfam" id="PF08240">
    <property type="entry name" value="ADH_N"/>
    <property type="match status" value="1"/>
</dbReference>
<evidence type="ECO:0000313" key="8">
    <source>
        <dbReference type="EMBL" id="MBM9476151.1"/>
    </source>
</evidence>
<evidence type="ECO:0000259" key="7">
    <source>
        <dbReference type="Pfam" id="PF08240"/>
    </source>
</evidence>
<evidence type="ECO:0000259" key="6">
    <source>
        <dbReference type="Pfam" id="PF00107"/>
    </source>
</evidence>
<accession>A0A938YEF3</accession>
<feature type="domain" description="Alcohol dehydrogenase-like N-terminal" evidence="7">
    <location>
        <begin position="23"/>
        <end position="131"/>
    </location>
</feature>
<dbReference type="RefSeq" id="WP_205256242.1">
    <property type="nucleotide sequence ID" value="NZ_BAAAPV010000003.1"/>
</dbReference>
<dbReference type="PANTHER" id="PTHR43401:SF2">
    <property type="entry name" value="L-THREONINE 3-DEHYDROGENASE"/>
    <property type="match status" value="1"/>
</dbReference>
<dbReference type="InterPro" id="IPR036291">
    <property type="entry name" value="NAD(P)-bd_dom_sf"/>
</dbReference>
<evidence type="ECO:0000256" key="2">
    <source>
        <dbReference type="ARBA" id="ARBA00022723"/>
    </source>
</evidence>
<dbReference type="GO" id="GO:0016491">
    <property type="term" value="F:oxidoreductase activity"/>
    <property type="evidence" value="ECO:0007669"/>
    <property type="project" value="UniProtKB-KW"/>
</dbReference>
<dbReference type="Proteomes" id="UP000663801">
    <property type="component" value="Unassembled WGS sequence"/>
</dbReference>
<dbReference type="Gene3D" id="3.90.180.10">
    <property type="entry name" value="Medium-chain alcohol dehydrogenases, catalytic domain"/>
    <property type="match status" value="1"/>
</dbReference>
<evidence type="ECO:0000256" key="4">
    <source>
        <dbReference type="ARBA" id="ARBA00023002"/>
    </source>
</evidence>
<evidence type="ECO:0000313" key="9">
    <source>
        <dbReference type="Proteomes" id="UP000663801"/>
    </source>
</evidence>
<reference evidence="8" key="1">
    <citation type="submission" date="2021-01" db="EMBL/GenBank/DDBJ databases">
        <title>KCTC 19127 draft genome.</title>
        <authorList>
            <person name="An D."/>
        </authorList>
    </citation>
    <scope>NUCLEOTIDE SEQUENCE</scope>
    <source>
        <strain evidence="8">KCTC 19127</strain>
    </source>
</reference>
<keyword evidence="4" id="KW-0560">Oxidoreductase</keyword>
<protein>
    <submittedName>
        <fullName evidence="8">Alcohol dehydrogenase catalytic domain-containing protein</fullName>
    </submittedName>
</protein>
<dbReference type="InterPro" id="IPR013149">
    <property type="entry name" value="ADH-like_C"/>
</dbReference>
<evidence type="ECO:0000256" key="1">
    <source>
        <dbReference type="ARBA" id="ARBA00001947"/>
    </source>
</evidence>
<comment type="caution">
    <text evidence="8">The sequence shown here is derived from an EMBL/GenBank/DDBJ whole genome shotgun (WGS) entry which is preliminary data.</text>
</comment>
<sequence length="339" mass="35601">MRAARYLGDRRVTVQDVPIPSVGPTDVLLAPEFVGVCGTDAHIVDGEYRSAPPVTLGHEIGGRVVEIGSAVRTVRVGDLVSVEPHYYCGVCVHCQSGRVNMCPDRRAPGVHLDGGMAEFLAVDETIAYPVPGTQDARRAALTEPLACAVHGMDRLAPASGSALVVFGVGPVGALLLMLARRAGVGPVVAVEGRSGRRDLAQRVGADIVLDPTEDGLVDRLLEASGGIGFPSAIDAVGSAAVLETAIPALSRGGRLLVFGVAHPDARASISPHDIYARELTILGTALNPFTHRRAANLVHQLPLDELTVGDFPLERFDEALAAQRAGTYDKVFITPQVAR</sequence>